<evidence type="ECO:0000313" key="18">
    <source>
        <dbReference type="EMBL" id="GAA6145586.1"/>
    </source>
</evidence>
<evidence type="ECO:0000256" key="12">
    <source>
        <dbReference type="ARBA" id="ARBA00039818"/>
    </source>
</evidence>
<dbReference type="InterPro" id="IPR036318">
    <property type="entry name" value="FAD-bd_PCMH-like_sf"/>
</dbReference>
<evidence type="ECO:0000256" key="7">
    <source>
        <dbReference type="ARBA" id="ARBA00022989"/>
    </source>
</evidence>
<name>A0ABP9ZZN2_9GAMM</name>
<dbReference type="PANTHER" id="PTHR22777">
    <property type="entry name" value="HEMOLYSIN-RELATED"/>
    <property type="match status" value="1"/>
</dbReference>
<dbReference type="CDD" id="cd04590">
    <property type="entry name" value="CBS_pair_CorC_HlyC_assoc"/>
    <property type="match status" value="1"/>
</dbReference>
<evidence type="ECO:0000256" key="5">
    <source>
        <dbReference type="ARBA" id="ARBA00022692"/>
    </source>
</evidence>
<feature type="transmembrane region" description="Helical" evidence="15">
    <location>
        <begin position="34"/>
        <end position="56"/>
    </location>
</feature>
<dbReference type="InterPro" id="IPR002550">
    <property type="entry name" value="CNNM"/>
</dbReference>
<evidence type="ECO:0000256" key="2">
    <source>
        <dbReference type="ARBA" id="ARBA00022448"/>
    </source>
</evidence>
<evidence type="ECO:0000256" key="6">
    <source>
        <dbReference type="ARBA" id="ARBA00022737"/>
    </source>
</evidence>
<dbReference type="Pfam" id="PF01595">
    <property type="entry name" value="CNNM"/>
    <property type="match status" value="1"/>
</dbReference>
<dbReference type="InterPro" id="IPR016169">
    <property type="entry name" value="FAD-bd_PCMH_sub2"/>
</dbReference>
<keyword evidence="4" id="KW-0997">Cell inner membrane</keyword>
<sequence length="456" mass="50202">MNPDLPNAYHDKAAPPVHLCLLFALAGDDSMNEMFAIALLIGASACFAMAEIGIAASRKIKLRVLAGEGNHQAQDVLALQQDPGAFFAMAQIALNAISILGGIIGEEALTPYVKDALGMVYQGPALEEVSFVLSFFCITALFILFADLLPKRIAVNLPEATAVRLVTPMRWVTYAVMPLVMLFNGITNAVLRLLKLPTEREEQVTTEDIVAMMDAGAEDGSLQQQEYELIGNVFDLDTALISGVMTPRDQIVYFDLDESVESISQKVVDHPHNDFLVCDGSLEKIRGSVESKMILQQVLKGEMSGLSALSFSKDVLYLPETLTLAEGLNAFKTATQPFAVVVNEYATVVGLVTVKDMLSGFMGQLITHEDDQLIIQRDEHSWLMDGMTPISDVMRTLDIDEFPERGQYETVAGFMIHQLKRLPRKTDSCLYEGYKFEVLDLEGVRVEQLLVTRLNG</sequence>
<dbReference type="SMART" id="SM01091">
    <property type="entry name" value="CorC_HlyC"/>
    <property type="match status" value="1"/>
</dbReference>
<feature type="transmembrane region" description="Helical" evidence="15">
    <location>
        <begin position="84"/>
        <end position="104"/>
    </location>
</feature>
<evidence type="ECO:0000256" key="1">
    <source>
        <dbReference type="ARBA" id="ARBA00004429"/>
    </source>
</evidence>
<comment type="similarity">
    <text evidence="11">Belongs to the UPF0053 family. PaeA subfamily.</text>
</comment>
<proteinExistence type="inferred from homology"/>
<evidence type="ECO:0000256" key="4">
    <source>
        <dbReference type="ARBA" id="ARBA00022519"/>
    </source>
</evidence>
<evidence type="ECO:0000259" key="16">
    <source>
        <dbReference type="PROSITE" id="PS51371"/>
    </source>
</evidence>
<dbReference type="InterPro" id="IPR044751">
    <property type="entry name" value="Ion_transp-like_CBS"/>
</dbReference>
<evidence type="ECO:0000256" key="11">
    <source>
        <dbReference type="ARBA" id="ARBA00038280"/>
    </source>
</evidence>
<dbReference type="PANTHER" id="PTHR22777:SF16">
    <property type="entry name" value="POLYAMINE EXPORT PROTEIN"/>
    <property type="match status" value="1"/>
</dbReference>
<keyword evidence="8 13" id="KW-0129">CBS domain</keyword>
<evidence type="ECO:0000256" key="15">
    <source>
        <dbReference type="SAM" id="Phobius"/>
    </source>
</evidence>
<dbReference type="SUPFAM" id="SSF54631">
    <property type="entry name" value="CBS-domain pair"/>
    <property type="match status" value="1"/>
</dbReference>
<comment type="subcellular location">
    <subcellularLocation>
        <location evidence="1">Cell inner membrane</location>
        <topology evidence="1">Multi-pass membrane protein</topology>
    </subcellularLocation>
</comment>
<feature type="transmembrane region" description="Helical" evidence="15">
    <location>
        <begin position="171"/>
        <end position="191"/>
    </location>
</feature>
<reference evidence="18 19" key="1">
    <citation type="submission" date="2024-04" db="EMBL/GenBank/DDBJ databases">
        <title>Draft genome sequence of Thalassolituus maritimus NBRC 116585.</title>
        <authorList>
            <person name="Miyakawa T."/>
            <person name="Kusuya Y."/>
            <person name="Miura T."/>
        </authorList>
    </citation>
    <scope>NUCLEOTIDE SEQUENCE [LARGE SCALE GENOMIC DNA]</scope>
    <source>
        <strain evidence="18 19">5NW40-0001</strain>
    </source>
</reference>
<feature type="domain" description="CBS" evidence="16">
    <location>
        <begin position="311"/>
        <end position="372"/>
    </location>
</feature>
<protein>
    <recommendedName>
        <fullName evidence="12">Polyamine export protein</fullName>
    </recommendedName>
</protein>
<dbReference type="Proteomes" id="UP001481413">
    <property type="component" value="Unassembled WGS sequence"/>
</dbReference>
<keyword evidence="3" id="KW-1003">Cell membrane</keyword>
<dbReference type="Pfam" id="PF03471">
    <property type="entry name" value="CorC_HlyC"/>
    <property type="match status" value="1"/>
</dbReference>
<dbReference type="InterPro" id="IPR005170">
    <property type="entry name" value="Transptr-assoc_dom"/>
</dbReference>
<keyword evidence="9 14" id="KW-0472">Membrane</keyword>
<keyword evidence="7 14" id="KW-1133">Transmembrane helix</keyword>
<evidence type="ECO:0000256" key="8">
    <source>
        <dbReference type="ARBA" id="ARBA00023122"/>
    </source>
</evidence>
<comment type="caution">
    <text evidence="18">The sequence shown here is derived from an EMBL/GenBank/DDBJ whole genome shotgun (WGS) entry which is preliminary data.</text>
</comment>
<evidence type="ECO:0000256" key="10">
    <source>
        <dbReference type="ARBA" id="ARBA00037177"/>
    </source>
</evidence>
<dbReference type="EMBL" id="BAABWH010000004">
    <property type="protein sequence ID" value="GAA6145586.1"/>
    <property type="molecule type" value="Genomic_DNA"/>
</dbReference>
<keyword evidence="6" id="KW-0677">Repeat</keyword>
<evidence type="ECO:0000259" key="17">
    <source>
        <dbReference type="PROSITE" id="PS51846"/>
    </source>
</evidence>
<dbReference type="InterPro" id="IPR046342">
    <property type="entry name" value="CBS_dom_sf"/>
</dbReference>
<feature type="transmembrane region" description="Helical" evidence="15">
    <location>
        <begin position="129"/>
        <end position="150"/>
    </location>
</feature>
<accession>A0ABP9ZZN2</accession>
<keyword evidence="2" id="KW-0813">Transport</keyword>
<dbReference type="Pfam" id="PF00571">
    <property type="entry name" value="CBS"/>
    <property type="match status" value="1"/>
</dbReference>
<dbReference type="PROSITE" id="PS51846">
    <property type="entry name" value="CNNM"/>
    <property type="match status" value="1"/>
</dbReference>
<dbReference type="PROSITE" id="PS51371">
    <property type="entry name" value="CBS"/>
    <property type="match status" value="1"/>
</dbReference>
<organism evidence="18 19">
    <name type="scientific">Thalassolituus maritimus</name>
    <dbReference type="NCBI Taxonomy" id="484498"/>
    <lineage>
        <taxon>Bacteria</taxon>
        <taxon>Pseudomonadati</taxon>
        <taxon>Pseudomonadota</taxon>
        <taxon>Gammaproteobacteria</taxon>
        <taxon>Oceanospirillales</taxon>
        <taxon>Oceanospirillaceae</taxon>
        <taxon>Thalassolituus</taxon>
    </lineage>
</organism>
<evidence type="ECO:0000313" key="19">
    <source>
        <dbReference type="Proteomes" id="UP001481413"/>
    </source>
</evidence>
<dbReference type="SUPFAM" id="SSF56176">
    <property type="entry name" value="FAD-binding/transporter-associated domain-like"/>
    <property type="match status" value="1"/>
</dbReference>
<evidence type="ECO:0000256" key="14">
    <source>
        <dbReference type="PROSITE-ProRule" id="PRU01193"/>
    </source>
</evidence>
<evidence type="ECO:0000256" key="3">
    <source>
        <dbReference type="ARBA" id="ARBA00022475"/>
    </source>
</evidence>
<dbReference type="Gene3D" id="3.30.465.10">
    <property type="match status" value="1"/>
</dbReference>
<dbReference type="Gene3D" id="3.10.580.10">
    <property type="entry name" value="CBS-domain"/>
    <property type="match status" value="1"/>
</dbReference>
<evidence type="ECO:0000256" key="9">
    <source>
        <dbReference type="ARBA" id="ARBA00023136"/>
    </source>
</evidence>
<evidence type="ECO:0000256" key="13">
    <source>
        <dbReference type="PROSITE-ProRule" id="PRU00703"/>
    </source>
</evidence>
<feature type="domain" description="CNNM transmembrane" evidence="17">
    <location>
        <begin position="26"/>
        <end position="226"/>
    </location>
</feature>
<keyword evidence="19" id="KW-1185">Reference proteome</keyword>
<gene>
    <name evidence="18" type="ORF">NBRC116585_17040</name>
</gene>
<dbReference type="InterPro" id="IPR000644">
    <property type="entry name" value="CBS_dom"/>
</dbReference>
<comment type="function">
    <text evidence="10">Involved in cadaverine and putrescine tolerance in stationary phase. May facilitate the efflux of both cadaverine and putrescine from the cytoplasm, reducing potentially toxic levels under certain stress conditions.</text>
</comment>
<keyword evidence="5 14" id="KW-0812">Transmembrane</keyword>